<gene>
    <name evidence="2" type="ORF">ESA94_19420</name>
</gene>
<protein>
    <recommendedName>
        <fullName evidence="4">CCDC81-like prokaryotic HU domain-containing protein</fullName>
    </recommendedName>
</protein>
<dbReference type="OrthoDB" id="660546at2"/>
<sequence>MKIQELLAQYLYKEKSLTLPGLGRFELDPSVILTDTKEQVWPEGAITFTMDRQAQLSDDLLTYLVQQTGKMKPLALSDLESYISTGVQLINIGKPFLIKGIGSLSKNQTTQLQFEQGNPVLEKIDSISTDHVRDRTILPDDEKEIDFSHEAKKSSKKPILILGLIVALALVGWAVWLAFPKKQATTTEQENTEQTAAALDTPVLEQADSSTMLKDSAQITIAPPATIDTSSFKLIVETLSSKAKADARIAFHKSRARELQLEMKDSTHYQLILHVARPLRDTAFLKDSLQKFYGIKAKVY</sequence>
<comment type="caution">
    <text evidence="2">The sequence shown here is derived from an EMBL/GenBank/DDBJ whole genome shotgun (WGS) entry which is preliminary data.</text>
</comment>
<reference evidence="2 3" key="1">
    <citation type="submission" date="2019-01" db="EMBL/GenBank/DDBJ databases">
        <title>Lacibacter sp. strain TTM-7.</title>
        <authorList>
            <person name="Chen W.-M."/>
        </authorList>
    </citation>
    <scope>NUCLEOTIDE SEQUENCE [LARGE SCALE GENOMIC DNA]</scope>
    <source>
        <strain evidence="2 3">TTM-7</strain>
    </source>
</reference>
<evidence type="ECO:0000256" key="1">
    <source>
        <dbReference type="SAM" id="Phobius"/>
    </source>
</evidence>
<dbReference type="AlphaFoldDB" id="A0A4Q1CDG4"/>
<evidence type="ECO:0008006" key="4">
    <source>
        <dbReference type="Google" id="ProtNLM"/>
    </source>
</evidence>
<accession>A0A4Q1CDG4</accession>
<keyword evidence="1" id="KW-0472">Membrane</keyword>
<organism evidence="2 3">
    <name type="scientific">Lacibacter luteus</name>
    <dbReference type="NCBI Taxonomy" id="2508719"/>
    <lineage>
        <taxon>Bacteria</taxon>
        <taxon>Pseudomonadati</taxon>
        <taxon>Bacteroidota</taxon>
        <taxon>Chitinophagia</taxon>
        <taxon>Chitinophagales</taxon>
        <taxon>Chitinophagaceae</taxon>
        <taxon>Lacibacter</taxon>
    </lineage>
</organism>
<keyword evidence="1" id="KW-1133">Transmembrane helix</keyword>
<keyword evidence="3" id="KW-1185">Reference proteome</keyword>
<dbReference type="EMBL" id="SDHW01000008">
    <property type="protein sequence ID" value="RXK57697.1"/>
    <property type="molecule type" value="Genomic_DNA"/>
</dbReference>
<evidence type="ECO:0000313" key="2">
    <source>
        <dbReference type="EMBL" id="RXK57697.1"/>
    </source>
</evidence>
<name>A0A4Q1CDG4_9BACT</name>
<keyword evidence="1" id="KW-0812">Transmembrane</keyword>
<dbReference type="RefSeq" id="WP_129132620.1">
    <property type="nucleotide sequence ID" value="NZ_SDHW01000008.1"/>
</dbReference>
<proteinExistence type="predicted"/>
<dbReference type="Proteomes" id="UP000290204">
    <property type="component" value="Unassembled WGS sequence"/>
</dbReference>
<feature type="transmembrane region" description="Helical" evidence="1">
    <location>
        <begin position="159"/>
        <end position="179"/>
    </location>
</feature>
<evidence type="ECO:0000313" key="3">
    <source>
        <dbReference type="Proteomes" id="UP000290204"/>
    </source>
</evidence>